<protein>
    <submittedName>
        <fullName evidence="2">Uncharacterized protein</fullName>
    </submittedName>
</protein>
<feature type="region of interest" description="Disordered" evidence="1">
    <location>
        <begin position="162"/>
        <end position="189"/>
    </location>
</feature>
<dbReference type="AlphaFoldDB" id="A0A9R1REY1"/>
<evidence type="ECO:0000313" key="3">
    <source>
        <dbReference type="Proteomes" id="UP000324705"/>
    </source>
</evidence>
<gene>
    <name evidence="2" type="ORF">TRITD_2Av1G286050</name>
</gene>
<dbReference type="EMBL" id="LT934113">
    <property type="protein sequence ID" value="VAH38815.1"/>
    <property type="molecule type" value="Genomic_DNA"/>
</dbReference>
<evidence type="ECO:0000313" key="2">
    <source>
        <dbReference type="EMBL" id="VAH38815.1"/>
    </source>
</evidence>
<sequence length="189" mass="20790">MGPHQSSQRPGRVELLKELVLRMESAMSQKHALLDEKGSCIYSLSGNLRSFVAKQSRLQGSRSDGLLEVVNLVSICWFMCRGLHAAAAEADEDAVPRLPRFQVCYGGNQMEPRKRHLEIALGEDDIDGAGCHGETTTSWPSQASPSSAALLPLPHLLPISSLRLSPPVTEQEQKQENLDRNDDPEAKHD</sequence>
<keyword evidence="3" id="KW-1185">Reference proteome</keyword>
<feature type="compositionally biased region" description="Basic and acidic residues" evidence="1">
    <location>
        <begin position="171"/>
        <end position="189"/>
    </location>
</feature>
<dbReference type="Gramene" id="TRITD2Av1G286050.3">
    <property type="protein sequence ID" value="TRITD2Av1G286050.3"/>
    <property type="gene ID" value="TRITD2Av1G286050"/>
</dbReference>
<reference evidence="2 3" key="1">
    <citation type="submission" date="2017-09" db="EMBL/GenBank/DDBJ databases">
        <authorList>
            <consortium name="International Durum Wheat Genome Sequencing Consortium (IDWGSC)"/>
            <person name="Milanesi L."/>
        </authorList>
    </citation>
    <scope>NUCLEOTIDE SEQUENCE [LARGE SCALE GENOMIC DNA]</scope>
    <source>
        <strain evidence="3">cv. Svevo</strain>
    </source>
</reference>
<accession>A0A9R1REY1</accession>
<dbReference type="Proteomes" id="UP000324705">
    <property type="component" value="Chromosome 2A"/>
</dbReference>
<proteinExistence type="predicted"/>
<name>A0A9R1REY1_TRITD</name>
<evidence type="ECO:0000256" key="1">
    <source>
        <dbReference type="SAM" id="MobiDB-lite"/>
    </source>
</evidence>
<dbReference type="OMA" id="DEKGSCI"/>
<organism evidence="2 3">
    <name type="scientific">Triticum turgidum subsp. durum</name>
    <name type="common">Durum wheat</name>
    <name type="synonym">Triticum durum</name>
    <dbReference type="NCBI Taxonomy" id="4567"/>
    <lineage>
        <taxon>Eukaryota</taxon>
        <taxon>Viridiplantae</taxon>
        <taxon>Streptophyta</taxon>
        <taxon>Embryophyta</taxon>
        <taxon>Tracheophyta</taxon>
        <taxon>Spermatophyta</taxon>
        <taxon>Magnoliopsida</taxon>
        <taxon>Liliopsida</taxon>
        <taxon>Poales</taxon>
        <taxon>Poaceae</taxon>
        <taxon>BOP clade</taxon>
        <taxon>Pooideae</taxon>
        <taxon>Triticodae</taxon>
        <taxon>Triticeae</taxon>
        <taxon>Triticinae</taxon>
        <taxon>Triticum</taxon>
    </lineage>
</organism>